<organism evidence="1 2">
    <name type="scientific">Armillaria novae-zelandiae</name>
    <dbReference type="NCBI Taxonomy" id="153914"/>
    <lineage>
        <taxon>Eukaryota</taxon>
        <taxon>Fungi</taxon>
        <taxon>Dikarya</taxon>
        <taxon>Basidiomycota</taxon>
        <taxon>Agaricomycotina</taxon>
        <taxon>Agaricomycetes</taxon>
        <taxon>Agaricomycetidae</taxon>
        <taxon>Agaricales</taxon>
        <taxon>Marasmiineae</taxon>
        <taxon>Physalacriaceae</taxon>
        <taxon>Armillaria</taxon>
    </lineage>
</organism>
<dbReference type="EMBL" id="JAUEPR010000058">
    <property type="protein sequence ID" value="KAK0470854.1"/>
    <property type="molecule type" value="Genomic_DNA"/>
</dbReference>
<proteinExistence type="predicted"/>
<dbReference type="AlphaFoldDB" id="A0AA39NSL3"/>
<evidence type="ECO:0000313" key="2">
    <source>
        <dbReference type="Proteomes" id="UP001175227"/>
    </source>
</evidence>
<name>A0AA39NSL3_9AGAR</name>
<gene>
    <name evidence="1" type="ORF">IW261DRAFT_1425690</name>
</gene>
<protein>
    <submittedName>
        <fullName evidence="1">Uncharacterized protein</fullName>
    </submittedName>
</protein>
<comment type="caution">
    <text evidence="1">The sequence shown here is derived from an EMBL/GenBank/DDBJ whole genome shotgun (WGS) entry which is preliminary data.</text>
</comment>
<sequence>MNAHLTISHKEISLYEVETTPPRLKNYSTDVRLASAPEARKLPLAMETRGEEGRRRVHVGWRGSIVEPRLRGGDGRGFFEVKILMVAVEADKRASGLTRRTHMWCSG</sequence>
<reference evidence="1" key="1">
    <citation type="submission" date="2023-06" db="EMBL/GenBank/DDBJ databases">
        <authorList>
            <consortium name="Lawrence Berkeley National Laboratory"/>
            <person name="Ahrendt S."/>
            <person name="Sahu N."/>
            <person name="Indic B."/>
            <person name="Wong-Bajracharya J."/>
            <person name="Merenyi Z."/>
            <person name="Ke H.-M."/>
            <person name="Monk M."/>
            <person name="Kocsube S."/>
            <person name="Drula E."/>
            <person name="Lipzen A."/>
            <person name="Balint B."/>
            <person name="Henrissat B."/>
            <person name="Andreopoulos B."/>
            <person name="Martin F.M."/>
            <person name="Harder C.B."/>
            <person name="Rigling D."/>
            <person name="Ford K.L."/>
            <person name="Foster G.D."/>
            <person name="Pangilinan J."/>
            <person name="Papanicolaou A."/>
            <person name="Barry K."/>
            <person name="LaButti K."/>
            <person name="Viragh M."/>
            <person name="Koriabine M."/>
            <person name="Yan M."/>
            <person name="Riley R."/>
            <person name="Champramary S."/>
            <person name="Plett K.L."/>
            <person name="Tsai I.J."/>
            <person name="Slot J."/>
            <person name="Sipos G."/>
            <person name="Plett J."/>
            <person name="Nagy L.G."/>
            <person name="Grigoriev I.V."/>
        </authorList>
    </citation>
    <scope>NUCLEOTIDE SEQUENCE</scope>
    <source>
        <strain evidence="1">ICMP 16352</strain>
    </source>
</reference>
<evidence type="ECO:0000313" key="1">
    <source>
        <dbReference type="EMBL" id="KAK0470854.1"/>
    </source>
</evidence>
<dbReference type="Proteomes" id="UP001175227">
    <property type="component" value="Unassembled WGS sequence"/>
</dbReference>
<accession>A0AA39NSL3</accession>
<keyword evidence="2" id="KW-1185">Reference proteome</keyword>